<sequence>MGAGRTTEVEANTAAVSNAEPSSNDKEKPSVDTASAAKKDTHSATTSANAKTSVKLDTSGLNSILPIENSALRGFASEISSYCLLA</sequence>
<name>A0A1V6P2B4_PENPO</name>
<evidence type="ECO:0000313" key="2">
    <source>
        <dbReference type="EMBL" id="OQD71084.1"/>
    </source>
</evidence>
<accession>A0A1V6P2B4</accession>
<evidence type="ECO:0000313" key="3">
    <source>
        <dbReference type="Proteomes" id="UP000191408"/>
    </source>
</evidence>
<evidence type="ECO:0000256" key="1">
    <source>
        <dbReference type="SAM" id="MobiDB-lite"/>
    </source>
</evidence>
<comment type="caution">
    <text evidence="2">The sequence shown here is derived from an EMBL/GenBank/DDBJ whole genome shotgun (WGS) entry which is preliminary data.</text>
</comment>
<organism evidence="2 3">
    <name type="scientific">Penicillium polonicum</name>
    <dbReference type="NCBI Taxonomy" id="60169"/>
    <lineage>
        <taxon>Eukaryota</taxon>
        <taxon>Fungi</taxon>
        <taxon>Dikarya</taxon>
        <taxon>Ascomycota</taxon>
        <taxon>Pezizomycotina</taxon>
        <taxon>Eurotiomycetes</taxon>
        <taxon>Eurotiomycetidae</taxon>
        <taxon>Eurotiales</taxon>
        <taxon>Aspergillaceae</taxon>
        <taxon>Penicillium</taxon>
    </lineage>
</organism>
<reference evidence="3" key="1">
    <citation type="journal article" date="2017" name="Nat. Microbiol.">
        <title>Global analysis of biosynthetic gene clusters reveals vast potential of secondary metabolite production in Penicillium species.</title>
        <authorList>
            <person name="Nielsen J.C."/>
            <person name="Grijseels S."/>
            <person name="Prigent S."/>
            <person name="Ji B."/>
            <person name="Dainat J."/>
            <person name="Nielsen K.F."/>
            <person name="Frisvad J.C."/>
            <person name="Workman M."/>
            <person name="Nielsen J."/>
        </authorList>
    </citation>
    <scope>NUCLEOTIDE SEQUENCE [LARGE SCALE GENOMIC DNA]</scope>
    <source>
        <strain evidence="3">IBT 4502</strain>
    </source>
</reference>
<dbReference type="Proteomes" id="UP000191408">
    <property type="component" value="Unassembled WGS sequence"/>
</dbReference>
<proteinExistence type="predicted"/>
<gene>
    <name evidence="2" type="ORF">PENPOL_c001G10711</name>
</gene>
<feature type="region of interest" description="Disordered" evidence="1">
    <location>
        <begin position="1"/>
        <end position="55"/>
    </location>
</feature>
<feature type="compositionally biased region" description="Polar residues" evidence="1">
    <location>
        <begin position="43"/>
        <end position="55"/>
    </location>
</feature>
<dbReference type="EMBL" id="MDYM01000001">
    <property type="protein sequence ID" value="OQD71084.1"/>
    <property type="molecule type" value="Genomic_DNA"/>
</dbReference>
<protein>
    <submittedName>
        <fullName evidence="2">Uncharacterized protein</fullName>
    </submittedName>
</protein>
<dbReference type="OrthoDB" id="4367676at2759"/>
<dbReference type="AlphaFoldDB" id="A0A1V6P2B4"/>
<keyword evidence="3" id="KW-1185">Reference proteome</keyword>